<sequence length="151" mass="16790">MLTEPVSPIPEERHHAHTTSKINFEVFSQCRPGFRLWLPFCVMVRETKTHFGNDNDGDDKPDDNADLAKVETGGNVQQTTPDTGTVPNGEKPKTPSAEAASKAVKKARVDKSPQFYVFMQDIDFCKIVNSYSSTLALSSVSSSRVFMDYDI</sequence>
<accession>A0A078FX37</accession>
<evidence type="ECO:0000313" key="2">
    <source>
        <dbReference type="EMBL" id="CAF2074942.1"/>
    </source>
</evidence>
<reference evidence="3 4" key="1">
    <citation type="journal article" date="2014" name="Science">
        <title>Plant genetics. Early allopolyploid evolution in the post-Neolithic Brassica napus oilseed genome.</title>
        <authorList>
            <person name="Chalhoub B."/>
            <person name="Denoeud F."/>
            <person name="Liu S."/>
            <person name="Parkin I.A."/>
            <person name="Tang H."/>
            <person name="Wang X."/>
            <person name="Chiquet J."/>
            <person name="Belcram H."/>
            <person name="Tong C."/>
            <person name="Samans B."/>
            <person name="Correa M."/>
            <person name="Da Silva C."/>
            <person name="Just J."/>
            <person name="Falentin C."/>
            <person name="Koh C.S."/>
            <person name="Le Clainche I."/>
            <person name="Bernard M."/>
            <person name="Bento P."/>
            <person name="Noel B."/>
            <person name="Labadie K."/>
            <person name="Alberti A."/>
            <person name="Charles M."/>
            <person name="Arnaud D."/>
            <person name="Guo H."/>
            <person name="Daviaud C."/>
            <person name="Alamery S."/>
            <person name="Jabbari K."/>
            <person name="Zhao M."/>
            <person name="Edger P.P."/>
            <person name="Chelaifa H."/>
            <person name="Tack D."/>
            <person name="Lassalle G."/>
            <person name="Mestiri I."/>
            <person name="Schnel N."/>
            <person name="Le Paslier M.C."/>
            <person name="Fan G."/>
            <person name="Renault V."/>
            <person name="Bayer P.E."/>
            <person name="Golicz A.A."/>
            <person name="Manoli S."/>
            <person name="Lee T.H."/>
            <person name="Thi V.H."/>
            <person name="Chalabi S."/>
            <person name="Hu Q."/>
            <person name="Fan C."/>
            <person name="Tollenaere R."/>
            <person name="Lu Y."/>
            <person name="Battail C."/>
            <person name="Shen J."/>
            <person name="Sidebottom C.H."/>
            <person name="Wang X."/>
            <person name="Canaguier A."/>
            <person name="Chauveau A."/>
            <person name="Berard A."/>
            <person name="Deniot G."/>
            <person name="Guan M."/>
            <person name="Liu Z."/>
            <person name="Sun F."/>
            <person name="Lim Y.P."/>
            <person name="Lyons E."/>
            <person name="Town C.D."/>
            <person name="Bancroft I."/>
            <person name="Wang X."/>
            <person name="Meng J."/>
            <person name="Ma J."/>
            <person name="Pires J.C."/>
            <person name="King G.J."/>
            <person name="Brunel D."/>
            <person name="Delourme R."/>
            <person name="Renard M."/>
            <person name="Aury J.M."/>
            <person name="Adams K.L."/>
            <person name="Batley J."/>
            <person name="Snowdon R.J."/>
            <person name="Tost J."/>
            <person name="Edwards D."/>
            <person name="Zhou Y."/>
            <person name="Hua W."/>
            <person name="Sharpe A.G."/>
            <person name="Paterson A.H."/>
            <person name="Guan C."/>
            <person name="Wincker P."/>
        </authorList>
    </citation>
    <scope>NUCLEOTIDE SEQUENCE [LARGE SCALE GENOMIC DNA]</scope>
    <source>
        <strain evidence="4">cv. Darmor-bzh</strain>
    </source>
</reference>
<evidence type="ECO:0000256" key="1">
    <source>
        <dbReference type="SAM" id="MobiDB-lite"/>
    </source>
</evidence>
<organism evidence="3 4">
    <name type="scientific">Brassica napus</name>
    <name type="common">Rape</name>
    <dbReference type="NCBI Taxonomy" id="3708"/>
    <lineage>
        <taxon>Eukaryota</taxon>
        <taxon>Viridiplantae</taxon>
        <taxon>Streptophyta</taxon>
        <taxon>Embryophyta</taxon>
        <taxon>Tracheophyta</taxon>
        <taxon>Spermatophyta</taxon>
        <taxon>Magnoliopsida</taxon>
        <taxon>eudicotyledons</taxon>
        <taxon>Gunneridae</taxon>
        <taxon>Pentapetalae</taxon>
        <taxon>rosids</taxon>
        <taxon>malvids</taxon>
        <taxon>Brassicales</taxon>
        <taxon>Brassicaceae</taxon>
        <taxon>Brassiceae</taxon>
        <taxon>Brassica</taxon>
    </lineage>
</organism>
<protein>
    <submittedName>
        <fullName evidence="2">(rape) hypothetical protein</fullName>
    </submittedName>
    <submittedName>
        <fullName evidence="3">BnaC01g26750D protein</fullName>
    </submittedName>
</protein>
<dbReference type="Proteomes" id="UP001295469">
    <property type="component" value="Chromosome C01"/>
</dbReference>
<name>A0A078FX37_BRANA</name>
<feature type="compositionally biased region" description="Polar residues" evidence="1">
    <location>
        <begin position="74"/>
        <end position="86"/>
    </location>
</feature>
<dbReference type="EMBL" id="LK032075">
    <property type="protein sequence ID" value="CDY17551.1"/>
    <property type="molecule type" value="Genomic_DNA"/>
</dbReference>
<dbReference type="EMBL" id="HG994365">
    <property type="protein sequence ID" value="CAF2074942.1"/>
    <property type="molecule type" value="Genomic_DNA"/>
</dbReference>
<evidence type="ECO:0000313" key="3">
    <source>
        <dbReference type="EMBL" id="CDY17551.1"/>
    </source>
</evidence>
<dbReference type="PaxDb" id="3708-A0A078FX37"/>
<reference evidence="2" key="3">
    <citation type="submission" date="2021-01" db="EMBL/GenBank/DDBJ databases">
        <authorList>
            <consortium name="Genoscope - CEA"/>
            <person name="William W."/>
        </authorList>
    </citation>
    <scope>NUCLEOTIDE SEQUENCE</scope>
</reference>
<gene>
    <name evidence="3" type="primary">BnaC01g26750D</name>
    <name evidence="2" type="ORF">DARMORV10_C01P34510.1</name>
    <name evidence="3" type="ORF">GSBRNA2T00001726001</name>
</gene>
<evidence type="ECO:0000313" key="4">
    <source>
        <dbReference type="Proteomes" id="UP000028999"/>
    </source>
</evidence>
<dbReference type="Gramene" id="CDY17551">
    <property type="protein sequence ID" value="CDY17551"/>
    <property type="gene ID" value="GSBRNA2T00001726001"/>
</dbReference>
<keyword evidence="4" id="KW-1185">Reference proteome</keyword>
<dbReference type="AlphaFoldDB" id="A0A078FX37"/>
<proteinExistence type="predicted"/>
<dbReference type="Proteomes" id="UP000028999">
    <property type="component" value="Unassembled WGS sequence"/>
</dbReference>
<feature type="region of interest" description="Disordered" evidence="1">
    <location>
        <begin position="49"/>
        <end position="105"/>
    </location>
</feature>
<reference evidence="3" key="2">
    <citation type="submission" date="2014-06" db="EMBL/GenBank/DDBJ databases">
        <authorList>
            <person name="Genoscope - CEA"/>
        </authorList>
    </citation>
    <scope>NUCLEOTIDE SEQUENCE</scope>
</reference>